<dbReference type="PANTHER" id="PTHR11538:SF89">
    <property type="entry name" value="PROTEIN, PUTATIVE (DUF2431)-RELATED"/>
    <property type="match status" value="1"/>
</dbReference>
<dbReference type="EMBL" id="CAXHTB010000017">
    <property type="protein sequence ID" value="CAL0323949.1"/>
    <property type="molecule type" value="Genomic_DNA"/>
</dbReference>
<gene>
    <name evidence="2" type="ORF">LLUT_LOCUS25009</name>
</gene>
<dbReference type="Proteomes" id="UP001497480">
    <property type="component" value="Unassembled WGS sequence"/>
</dbReference>
<evidence type="ECO:0000259" key="1">
    <source>
        <dbReference type="Pfam" id="PF10354"/>
    </source>
</evidence>
<name>A0AAV1XSM7_LUPLU</name>
<organism evidence="2 3">
    <name type="scientific">Lupinus luteus</name>
    <name type="common">European yellow lupine</name>
    <dbReference type="NCBI Taxonomy" id="3873"/>
    <lineage>
        <taxon>Eukaryota</taxon>
        <taxon>Viridiplantae</taxon>
        <taxon>Streptophyta</taxon>
        <taxon>Embryophyta</taxon>
        <taxon>Tracheophyta</taxon>
        <taxon>Spermatophyta</taxon>
        <taxon>Magnoliopsida</taxon>
        <taxon>eudicotyledons</taxon>
        <taxon>Gunneridae</taxon>
        <taxon>Pentapetalae</taxon>
        <taxon>rosids</taxon>
        <taxon>fabids</taxon>
        <taxon>Fabales</taxon>
        <taxon>Fabaceae</taxon>
        <taxon>Papilionoideae</taxon>
        <taxon>50 kb inversion clade</taxon>
        <taxon>genistoids sensu lato</taxon>
        <taxon>core genistoids</taxon>
        <taxon>Genisteae</taxon>
        <taxon>Lupinus</taxon>
    </lineage>
</organism>
<dbReference type="InterPro" id="IPR029063">
    <property type="entry name" value="SAM-dependent_MTases_sf"/>
</dbReference>
<dbReference type="SUPFAM" id="SSF53335">
    <property type="entry name" value="S-adenosyl-L-methionine-dependent methyltransferases"/>
    <property type="match status" value="1"/>
</dbReference>
<comment type="caution">
    <text evidence="2">The sequence shown here is derived from an EMBL/GenBank/DDBJ whole genome shotgun (WGS) entry which is preliminary data.</text>
</comment>
<feature type="domain" description="25S rRNA (uridine-N(3))-methyltransferase BMT5-like" evidence="1">
    <location>
        <begin position="16"/>
        <end position="180"/>
    </location>
</feature>
<dbReference type="PANTHER" id="PTHR11538">
    <property type="entry name" value="PHENYLALANYL-TRNA SYNTHETASE"/>
    <property type="match status" value="1"/>
</dbReference>
<dbReference type="GO" id="GO:0005737">
    <property type="term" value="C:cytoplasm"/>
    <property type="evidence" value="ECO:0007669"/>
    <property type="project" value="TreeGrafter"/>
</dbReference>
<sequence length="205" mass="23393">MGKKKKIPYTSSQTILLVGEGDFSFALCLARKFGNARNIVATSRDSRGSLEDMYSGVSEKLSELESLGCTVLHGVDVHTMAHHPVLQSKDFDRIVFNFPHSGFFDSENDRRQIKRHKKLVRGFFRNAIHILGDKGQIHITHKTSYPYSEWEIEDIAELENLILVREEDFKFNCYPGYINKKGDGPNCNRTFTVGDCSTFMFKLGF</sequence>
<protein>
    <recommendedName>
        <fullName evidence="1">25S rRNA (uridine-N(3))-methyltransferase BMT5-like domain-containing protein</fullName>
    </recommendedName>
</protein>
<dbReference type="GO" id="GO:0070042">
    <property type="term" value="F:rRNA (uridine-N3-)-methyltransferase activity"/>
    <property type="evidence" value="ECO:0007669"/>
    <property type="project" value="InterPro"/>
</dbReference>
<dbReference type="AlphaFoldDB" id="A0AAV1XSM7"/>
<reference evidence="2 3" key="1">
    <citation type="submission" date="2024-03" db="EMBL/GenBank/DDBJ databases">
        <authorList>
            <person name="Martinez-Hernandez J."/>
        </authorList>
    </citation>
    <scope>NUCLEOTIDE SEQUENCE [LARGE SCALE GENOMIC DNA]</scope>
</reference>
<accession>A0AAV1XSM7</accession>
<keyword evidence="3" id="KW-1185">Reference proteome</keyword>
<dbReference type="Pfam" id="PF10354">
    <property type="entry name" value="BMT5-like"/>
    <property type="match status" value="1"/>
</dbReference>
<evidence type="ECO:0000313" key="3">
    <source>
        <dbReference type="Proteomes" id="UP001497480"/>
    </source>
</evidence>
<evidence type="ECO:0000313" key="2">
    <source>
        <dbReference type="EMBL" id="CAL0323949.1"/>
    </source>
</evidence>
<proteinExistence type="predicted"/>
<dbReference type="InterPro" id="IPR019446">
    <property type="entry name" value="BMT5-like"/>
</dbReference>
<dbReference type="GO" id="GO:0070475">
    <property type="term" value="P:rRNA base methylation"/>
    <property type="evidence" value="ECO:0007669"/>
    <property type="project" value="InterPro"/>
</dbReference>